<dbReference type="EMBL" id="DS113955">
    <property type="protein sequence ID" value="EAX92652.1"/>
    <property type="molecule type" value="Genomic_DNA"/>
</dbReference>
<dbReference type="Proteomes" id="UP000001542">
    <property type="component" value="Unassembled WGS sequence"/>
</dbReference>
<evidence type="ECO:0000313" key="1">
    <source>
        <dbReference type="EMBL" id="EAX92652.1"/>
    </source>
</evidence>
<protein>
    <submittedName>
        <fullName evidence="1">Uncharacterized protein</fullName>
    </submittedName>
</protein>
<dbReference type="InterPro" id="IPR016024">
    <property type="entry name" value="ARM-type_fold"/>
</dbReference>
<organism evidence="1 2">
    <name type="scientific">Trichomonas vaginalis (strain ATCC PRA-98 / G3)</name>
    <dbReference type="NCBI Taxonomy" id="412133"/>
    <lineage>
        <taxon>Eukaryota</taxon>
        <taxon>Metamonada</taxon>
        <taxon>Parabasalia</taxon>
        <taxon>Trichomonadida</taxon>
        <taxon>Trichomonadidae</taxon>
        <taxon>Trichomonas</taxon>
    </lineage>
</organism>
<name>A2FR22_TRIV3</name>
<gene>
    <name evidence="1" type="ORF">TVAG_349990</name>
</gene>
<dbReference type="InParanoid" id="A2FR22"/>
<reference evidence="1" key="2">
    <citation type="journal article" date="2007" name="Science">
        <title>Draft genome sequence of the sexually transmitted pathogen Trichomonas vaginalis.</title>
        <authorList>
            <person name="Carlton J.M."/>
            <person name="Hirt R.P."/>
            <person name="Silva J.C."/>
            <person name="Delcher A.L."/>
            <person name="Schatz M."/>
            <person name="Zhao Q."/>
            <person name="Wortman J.R."/>
            <person name="Bidwell S.L."/>
            <person name="Alsmark U.C.M."/>
            <person name="Besteiro S."/>
            <person name="Sicheritz-Ponten T."/>
            <person name="Noel C.J."/>
            <person name="Dacks J.B."/>
            <person name="Foster P.G."/>
            <person name="Simillion C."/>
            <person name="Van de Peer Y."/>
            <person name="Miranda-Saavedra D."/>
            <person name="Barton G.J."/>
            <person name="Westrop G.D."/>
            <person name="Mueller S."/>
            <person name="Dessi D."/>
            <person name="Fiori P.L."/>
            <person name="Ren Q."/>
            <person name="Paulsen I."/>
            <person name="Zhang H."/>
            <person name="Bastida-Corcuera F.D."/>
            <person name="Simoes-Barbosa A."/>
            <person name="Brown M.T."/>
            <person name="Hayes R.D."/>
            <person name="Mukherjee M."/>
            <person name="Okumura C.Y."/>
            <person name="Schneider R."/>
            <person name="Smith A.J."/>
            <person name="Vanacova S."/>
            <person name="Villalvazo M."/>
            <person name="Haas B.J."/>
            <person name="Pertea M."/>
            <person name="Feldblyum T.V."/>
            <person name="Utterback T.R."/>
            <person name="Shu C.L."/>
            <person name="Osoegawa K."/>
            <person name="de Jong P.J."/>
            <person name="Hrdy I."/>
            <person name="Horvathova L."/>
            <person name="Zubacova Z."/>
            <person name="Dolezal P."/>
            <person name="Malik S.B."/>
            <person name="Logsdon J.M. Jr."/>
            <person name="Henze K."/>
            <person name="Gupta A."/>
            <person name="Wang C.C."/>
            <person name="Dunne R.L."/>
            <person name="Upcroft J.A."/>
            <person name="Upcroft P."/>
            <person name="White O."/>
            <person name="Salzberg S.L."/>
            <person name="Tang P."/>
            <person name="Chiu C.-H."/>
            <person name="Lee Y.-S."/>
            <person name="Embley T.M."/>
            <person name="Coombs G.H."/>
            <person name="Mottram J.C."/>
            <person name="Tachezy J."/>
            <person name="Fraser-Liggett C.M."/>
            <person name="Johnson P.J."/>
        </authorList>
    </citation>
    <scope>NUCLEOTIDE SEQUENCE [LARGE SCALE GENOMIC DNA]</scope>
    <source>
        <strain evidence="1">G3</strain>
    </source>
</reference>
<dbReference type="VEuPathDB" id="TrichDB:TVAGG3_0415950"/>
<proteinExistence type="predicted"/>
<dbReference type="SMR" id="A2FR22"/>
<dbReference type="KEGG" id="tva:4750365"/>
<dbReference type="RefSeq" id="XP_001305582.1">
    <property type="nucleotide sequence ID" value="XM_001305581.1"/>
</dbReference>
<evidence type="ECO:0000313" key="2">
    <source>
        <dbReference type="Proteomes" id="UP000001542"/>
    </source>
</evidence>
<sequence>MIPQFDSQDAAKVAAFRVDSRQPQNSYGYSKDKNASSLYQEFVIQIENQLESDDIERIKNGLSNLIPLIQCDPSIAYAFPDPDKLIEKIVSFLESTNSMITTLSTKAILSFIKYSPNFAKEKLICLELGQRLLALFPSHLAIQCFMEMYVFEEFQSAFPPEILMTRFIHIIKNLPTFSPIISSIYIFIDKFSNLFALDPQNLEIIFELIPNKKNCGQFLIKIVNCLLSSIYICFSNTEILKNFMQKLLGIGYKYLMNDALVLLTNVALIDTEEFNGCQILLRNEILPFLSTNFSRYNEDELKILIIDLITILVSHETINSSSEIQEILELIHGEESEAFKVQFSIMKLAHALLTSSSFDLIRNVDPKFFFDFAKISLNASSNEILIEILGFVYDCVSNSNYPFHEAAIQLFDDETFIESINNLLTSDNIDVSSAAENILSVMDEMDEN</sequence>
<reference evidence="1" key="1">
    <citation type="submission" date="2006-10" db="EMBL/GenBank/DDBJ databases">
        <authorList>
            <person name="Amadeo P."/>
            <person name="Zhao Q."/>
            <person name="Wortman J."/>
            <person name="Fraser-Liggett C."/>
            <person name="Carlton J."/>
        </authorList>
    </citation>
    <scope>NUCLEOTIDE SEQUENCE</scope>
    <source>
        <strain evidence="1">G3</strain>
    </source>
</reference>
<accession>A2FR22</accession>
<keyword evidence="2" id="KW-1185">Reference proteome</keyword>
<dbReference type="AlphaFoldDB" id="A2FR22"/>
<dbReference type="VEuPathDB" id="TrichDB:TVAG_349990"/>
<dbReference type="SUPFAM" id="SSF48371">
    <property type="entry name" value="ARM repeat"/>
    <property type="match status" value="1"/>
</dbReference>